<keyword evidence="2" id="KW-0547">Nucleotide-binding</keyword>
<dbReference type="PANTHER" id="PTHR24348:SF22">
    <property type="entry name" value="NON-SPECIFIC SERINE_THREONINE PROTEIN KINASE"/>
    <property type="match status" value="1"/>
</dbReference>
<evidence type="ECO:0000313" key="6">
    <source>
        <dbReference type="EMBL" id="CAD8199974.1"/>
    </source>
</evidence>
<keyword evidence="7" id="KW-1185">Reference proteome</keyword>
<dbReference type="GO" id="GO:0000407">
    <property type="term" value="C:phagophore assembly site"/>
    <property type="evidence" value="ECO:0007669"/>
    <property type="project" value="TreeGrafter"/>
</dbReference>
<keyword evidence="3" id="KW-0418">Kinase</keyword>
<dbReference type="SMART" id="SM00220">
    <property type="entry name" value="S_TKc"/>
    <property type="match status" value="1"/>
</dbReference>
<dbReference type="InterPro" id="IPR045269">
    <property type="entry name" value="Atg1-like"/>
</dbReference>
<dbReference type="GO" id="GO:0005829">
    <property type="term" value="C:cytosol"/>
    <property type="evidence" value="ECO:0007669"/>
    <property type="project" value="TreeGrafter"/>
</dbReference>
<dbReference type="GO" id="GO:0016020">
    <property type="term" value="C:membrane"/>
    <property type="evidence" value="ECO:0007669"/>
    <property type="project" value="TreeGrafter"/>
</dbReference>
<protein>
    <recommendedName>
        <fullName evidence="5">Protein kinase domain-containing protein</fullName>
    </recommendedName>
</protein>
<dbReference type="OrthoDB" id="5337378at2759"/>
<keyword evidence="1" id="KW-0808">Transferase</keyword>
<keyword evidence="4" id="KW-0067">ATP-binding</keyword>
<evidence type="ECO:0000259" key="5">
    <source>
        <dbReference type="PROSITE" id="PS50011"/>
    </source>
</evidence>
<evidence type="ECO:0000256" key="2">
    <source>
        <dbReference type="ARBA" id="ARBA00022741"/>
    </source>
</evidence>
<dbReference type="PROSITE" id="PS50011">
    <property type="entry name" value="PROTEIN_KINASE_DOM"/>
    <property type="match status" value="1"/>
</dbReference>
<dbReference type="PROSITE" id="PS00108">
    <property type="entry name" value="PROTEIN_KINASE_ST"/>
    <property type="match status" value="1"/>
</dbReference>
<evidence type="ECO:0000256" key="4">
    <source>
        <dbReference type="ARBA" id="ARBA00022840"/>
    </source>
</evidence>
<dbReference type="Proteomes" id="UP000689195">
    <property type="component" value="Unassembled WGS sequence"/>
</dbReference>
<organism evidence="6 7">
    <name type="scientific">Paramecium pentaurelia</name>
    <dbReference type="NCBI Taxonomy" id="43138"/>
    <lineage>
        <taxon>Eukaryota</taxon>
        <taxon>Sar</taxon>
        <taxon>Alveolata</taxon>
        <taxon>Ciliophora</taxon>
        <taxon>Intramacronucleata</taxon>
        <taxon>Oligohymenophorea</taxon>
        <taxon>Peniculida</taxon>
        <taxon>Parameciidae</taxon>
        <taxon>Paramecium</taxon>
    </lineage>
</organism>
<dbReference type="GO" id="GO:0000045">
    <property type="term" value="P:autophagosome assembly"/>
    <property type="evidence" value="ECO:0007669"/>
    <property type="project" value="TreeGrafter"/>
</dbReference>
<accession>A0A8S1XGC7</accession>
<feature type="domain" description="Protein kinase" evidence="5">
    <location>
        <begin position="12"/>
        <end position="294"/>
    </location>
</feature>
<name>A0A8S1XGC7_9CILI</name>
<proteinExistence type="predicted"/>
<dbReference type="GO" id="GO:0005524">
    <property type="term" value="F:ATP binding"/>
    <property type="evidence" value="ECO:0007669"/>
    <property type="project" value="UniProtKB-KW"/>
</dbReference>
<sequence length="522" mass="63045">MQQIEQRGDYIIKTSDLLGQGSFGRVLKCYKNINQDVLYCMKILMKPNISEKKIRNTLEAELKIYKQLKDIYSNNLVKLLDHIETDNEFCFVMELCDDDLDKLFSKYKKNNNWFNRQEQFDMIRQILKGAQILRKKKIVHRDIKPQNILVKVLNPNQIDQKRIFKLADFGFSKSLNDIYEQQDMTRVGTYNYLAPEIYYKDQFSGKCDIYSYGILFHQILFYRRYPGQYSNKEQLHHFFQRIKEDPYKCEILDDQDGKLVADLIEKMILYDQNKRISFEDLFQYQIILLKDPLFQPMFQINKFQKIDEDNQRIFQRIYTILDNLYRKSMLCKKIAEEFSKFNQQDNINILKIQYIIKQIGFYEIKLGFAMIHQIISDFLPIIFELCDVPHFISLLKLYFKENNPQKIELSQKIRIEFYSQQKTLTKDISDIKFKIYHQQKQQNISNITKDDHIFSLETLIEKQQIEVLCEQLQNMIDTKQTCEIINNYDIDFLKKIKQIPTIESRFDFFEYKLYESDQIFKL</sequence>
<dbReference type="InterPro" id="IPR008271">
    <property type="entry name" value="Ser/Thr_kinase_AS"/>
</dbReference>
<dbReference type="Pfam" id="PF00069">
    <property type="entry name" value="Pkinase"/>
    <property type="match status" value="1"/>
</dbReference>
<gene>
    <name evidence="6" type="ORF">PPENT_87.1.T1230041</name>
</gene>
<dbReference type="EMBL" id="CAJJDO010000123">
    <property type="protein sequence ID" value="CAD8199974.1"/>
    <property type="molecule type" value="Genomic_DNA"/>
</dbReference>
<evidence type="ECO:0000256" key="3">
    <source>
        <dbReference type="ARBA" id="ARBA00022777"/>
    </source>
</evidence>
<dbReference type="GO" id="GO:0004674">
    <property type="term" value="F:protein serine/threonine kinase activity"/>
    <property type="evidence" value="ECO:0007669"/>
    <property type="project" value="InterPro"/>
</dbReference>
<dbReference type="GO" id="GO:0010506">
    <property type="term" value="P:regulation of autophagy"/>
    <property type="evidence" value="ECO:0007669"/>
    <property type="project" value="InterPro"/>
</dbReference>
<dbReference type="AlphaFoldDB" id="A0A8S1XGC7"/>
<dbReference type="InterPro" id="IPR000719">
    <property type="entry name" value="Prot_kinase_dom"/>
</dbReference>
<comment type="caution">
    <text evidence="6">The sequence shown here is derived from an EMBL/GenBank/DDBJ whole genome shotgun (WGS) entry which is preliminary data.</text>
</comment>
<evidence type="ECO:0000256" key="1">
    <source>
        <dbReference type="ARBA" id="ARBA00022679"/>
    </source>
</evidence>
<reference evidence="6" key="1">
    <citation type="submission" date="2021-01" db="EMBL/GenBank/DDBJ databases">
        <authorList>
            <consortium name="Genoscope - CEA"/>
            <person name="William W."/>
        </authorList>
    </citation>
    <scope>NUCLEOTIDE SEQUENCE</scope>
</reference>
<evidence type="ECO:0000313" key="7">
    <source>
        <dbReference type="Proteomes" id="UP000689195"/>
    </source>
</evidence>
<dbReference type="GO" id="GO:0005776">
    <property type="term" value="C:autophagosome"/>
    <property type="evidence" value="ECO:0007669"/>
    <property type="project" value="TreeGrafter"/>
</dbReference>
<dbReference type="PANTHER" id="PTHR24348">
    <property type="entry name" value="SERINE/THREONINE-PROTEIN KINASE UNC-51-RELATED"/>
    <property type="match status" value="1"/>
</dbReference>